<protein>
    <recommendedName>
        <fullName evidence="2">ribonuclease H</fullName>
        <ecNumber evidence="2">3.1.26.4</ecNumber>
    </recommendedName>
</protein>
<dbReference type="Pfam" id="PF05380">
    <property type="entry name" value="Peptidase_A17"/>
    <property type="match status" value="1"/>
</dbReference>
<dbReference type="InterPro" id="IPR043502">
    <property type="entry name" value="DNA/RNA_pol_sf"/>
</dbReference>
<dbReference type="InterPro" id="IPR008042">
    <property type="entry name" value="Retrotrans_Pao"/>
</dbReference>
<dbReference type="InterPro" id="IPR043128">
    <property type="entry name" value="Rev_trsase/Diguanyl_cyclase"/>
</dbReference>
<name>A0ABD0RAX8_CIRMR</name>
<gene>
    <name evidence="5" type="ORF">M9458_008614</name>
</gene>
<feature type="region of interest" description="Disordered" evidence="3">
    <location>
        <begin position="1"/>
        <end position="71"/>
    </location>
</feature>
<dbReference type="InterPro" id="IPR041588">
    <property type="entry name" value="Integrase_H2C2"/>
</dbReference>
<dbReference type="PROSITE" id="PS50994">
    <property type="entry name" value="INTEGRASE"/>
    <property type="match status" value="1"/>
</dbReference>
<dbReference type="PANTHER" id="PTHR47331:SF5">
    <property type="entry name" value="RIBONUCLEASE H"/>
    <property type="match status" value="1"/>
</dbReference>
<dbReference type="InterPro" id="IPR012337">
    <property type="entry name" value="RNaseH-like_sf"/>
</dbReference>
<dbReference type="GO" id="GO:0006259">
    <property type="term" value="P:DNA metabolic process"/>
    <property type="evidence" value="ECO:0007669"/>
    <property type="project" value="UniProtKB-ARBA"/>
</dbReference>
<dbReference type="Proteomes" id="UP001529510">
    <property type="component" value="Unassembled WGS sequence"/>
</dbReference>
<sequence length="1910" mass="217745">MSHPEREAPAVRPRRRVNPPAYLEDFELSGPGSHRQQSRSLTSQGELEDEPASTTGHSRSTSPLSQASDHSQWILTDQWDSITERLREENAALQRQVEQLPELTAMMEEMKRENAALQRQASQLPEIISAVQQMRQQNAALYQELQNLKSERKSPPKPVTPPMPSPHSYSRAVNIQTPQLYRPIPAPRSRLPPPVTKRQPCPAVTEESSELTEDLRNMNISSSSHERPHFSAQYSNLPQLKYPDRSPYSLPRQLPEFMVPTQDQRRPAYTEYSSDHLLPSSTQEKIYRGPAPTIPCLTSPDPREFLRLRIALENMLPDDVTERFKFQILTDHLKLEEALLVADSYSNSRFPFSNTMKALNKMYGQPHQLALQRIAELMDGANIRSGDVKAFRMFGLQVRSLVSMLQQLGHKGTVELECGSHVSRLLSKLPHDLRSSFKRYTHPLQVTIPTLLDFADWLEYELQVQEDSHQYTCHPRQESSVRGREIKREFRQLRKPTTILLGTEKSPSTPTSSAMSKPASVREEKVRAYCPYCDNNKHYLNGCDNFKLLSRDQKIDWIKTKNRCWRCGRGHQAANCTLKTLCPTCNRKHLLVLHDVNDQAKPSQQNAAPSSAVLYVDRPTSGSKVLLKVTKVLIRNGNEAVEAYAVLDDGSERTIILHDAVRKLRLAGQPEDLVLRTVRQDTQVIHGAAVTFTVSPTVNPSKAYKIRNAFTAKALGLAEHTHPVSVLQRKFKHLAGLPLQQLDKVHPVLLIGSDCPHLITPIEPVRLGPPGGPAAVRTRLGWTLQGPAQELSNHLSPKQCLFTSLRPVNDLYANVERLWQMDVLPYQSEKVITRSRRDKETIQLLQENTVRVEIDGVQRYATPLLRVKNMPRLYAPKEAVLPQLRGIEKRLERDPELAAAYQEELTKLVQAGYVVKLSQEQVDRTREAWYIPHHMVQHNGKNRVVFNCSFSYQGHNLNELLLPGPTLGPSLLAVLLRFREHSVAISSDIRGMFHQVRLLPQDKPLLRYIWRDMQRDRIPDVYEWQVLPFGTTCSPCCASFALQKHVLDHSQPEEDTRVSVEKSFYVDNCLQSFDSRDTAKNLVDKLRSLLASGGFDLRQWASNDPSVISHLPTDIQSQSSILWLSEGHQEAQESTLGLHWNCQSDTLSYKRRKPDCQMPTMRSIYQILASQYDPLGYIVPFTTRAKVIVQRLWDKRRDWDDPRLPEDLLNSWKHWESELEDLQHITLPRCYCSKEFDCSSSSRQLHIFCDASEKAYGSVAYLRTENPQGNVEIAFVTARSRVAPKKQQSIPRLELCAALTGAQLAEVLKTELTLPLTGVTLWSDSTTVLSWLLSDSCHFKVFVGTRVAEIQDLTESDTWRYVQSSDNPADAITRGKSPSDLHKESRWNQGPAFLRQRPDSWPEMPPLAHVNQDSELKKSTFCGLLTSALSLPDPQPFHTFTDYLNALLQPSAESPPSIATAEDYKEAELTALHQIQAESFPDEVFHLKSCKTLPANSRLLCLAPELDISTNLIRVGGRLRQISSLGEDSIHPIILDPHHPLTKLIIKDYDDRLHHPGPERVFSELRRKYWILRGRAAVRHHQRQCTECQKWRAKPHPPRMADLPPARLRIHQPVFYSTGIDCFGPYLIKVGRRNEKRWGIIFKCMTTRAVHIDLLASLDSDSFLMALRRFIARRGKPFEILSDQGTNFKGGERELRDAYTALQPELQAQLASQQIKFVFNPPNAPHFGGCWEREIRSLKTALQVTLGAQTVTEEVLRTVLIEIEGILNAKPLGYTSSDIADPDPVTPNILLMGRRDASLPQVTYQVSELLSRRRWRHSQLLADHFWKQFIRNYLPSLQTRQKWMSETDNLQIGETVMIVDQQLPRALWPIGRIVQVFPGKDNRVRSAEIKVKDRTYLRPVTKIISLPPLP</sequence>
<dbReference type="Gene3D" id="3.10.10.10">
    <property type="entry name" value="HIV Type 1 Reverse Transcriptase, subunit A, domain 1"/>
    <property type="match status" value="1"/>
</dbReference>
<feature type="compositionally biased region" description="Polar residues" evidence="3">
    <location>
        <begin position="52"/>
        <end position="71"/>
    </location>
</feature>
<dbReference type="Gene3D" id="3.30.420.10">
    <property type="entry name" value="Ribonuclease H-like superfamily/Ribonuclease H"/>
    <property type="match status" value="1"/>
</dbReference>
<reference evidence="5 6" key="1">
    <citation type="submission" date="2024-05" db="EMBL/GenBank/DDBJ databases">
        <title>Genome sequencing and assembly of Indian major carp, Cirrhinus mrigala (Hamilton, 1822).</title>
        <authorList>
            <person name="Mohindra V."/>
            <person name="Chowdhury L.M."/>
            <person name="Lal K."/>
            <person name="Jena J.K."/>
        </authorList>
    </citation>
    <scope>NUCLEOTIDE SEQUENCE [LARGE SCALE GENOMIC DNA]</scope>
    <source>
        <strain evidence="5">CM1030</strain>
        <tissue evidence="5">Blood</tissue>
    </source>
</reference>
<evidence type="ECO:0000313" key="6">
    <source>
        <dbReference type="Proteomes" id="UP001529510"/>
    </source>
</evidence>
<dbReference type="EC" id="3.1.26.4" evidence="2"/>
<feature type="compositionally biased region" description="Pro residues" evidence="3">
    <location>
        <begin position="184"/>
        <end position="195"/>
    </location>
</feature>
<dbReference type="InterPro" id="IPR001584">
    <property type="entry name" value="Integrase_cat-core"/>
</dbReference>
<dbReference type="EMBL" id="JAMKFB020000004">
    <property type="protein sequence ID" value="KAL0195042.1"/>
    <property type="molecule type" value="Genomic_DNA"/>
</dbReference>
<dbReference type="GO" id="GO:0004523">
    <property type="term" value="F:RNA-DNA hybrid ribonuclease activity"/>
    <property type="evidence" value="ECO:0007669"/>
    <property type="project" value="UniProtKB-EC"/>
</dbReference>
<evidence type="ECO:0000256" key="3">
    <source>
        <dbReference type="SAM" id="MobiDB-lite"/>
    </source>
</evidence>
<dbReference type="InterPro" id="IPR036397">
    <property type="entry name" value="RNaseH_sf"/>
</dbReference>
<comment type="similarity">
    <text evidence="1">Belongs to the beta type-B retroviral polymerase family. HERV class-II K(HML-2) pol subfamily.</text>
</comment>
<feature type="region of interest" description="Disordered" evidence="3">
    <location>
        <begin position="149"/>
        <end position="168"/>
    </location>
</feature>
<feature type="domain" description="Integrase catalytic" evidence="4">
    <location>
        <begin position="1609"/>
        <end position="1790"/>
    </location>
</feature>
<dbReference type="PANTHER" id="PTHR47331">
    <property type="entry name" value="PHD-TYPE DOMAIN-CONTAINING PROTEIN"/>
    <property type="match status" value="1"/>
</dbReference>
<feature type="compositionally biased region" description="Polar residues" evidence="3">
    <location>
        <begin position="34"/>
        <end position="45"/>
    </location>
</feature>
<evidence type="ECO:0000259" key="4">
    <source>
        <dbReference type="PROSITE" id="PS50994"/>
    </source>
</evidence>
<dbReference type="InterPro" id="IPR000477">
    <property type="entry name" value="RT_dom"/>
</dbReference>
<feature type="region of interest" description="Disordered" evidence="3">
    <location>
        <begin position="182"/>
        <end position="211"/>
    </location>
</feature>
<feature type="non-terminal residue" evidence="5">
    <location>
        <position position="1910"/>
    </location>
</feature>
<keyword evidence="6" id="KW-1185">Reference proteome</keyword>
<dbReference type="SUPFAM" id="SSF53098">
    <property type="entry name" value="Ribonuclease H-like"/>
    <property type="match status" value="1"/>
</dbReference>
<dbReference type="Gene3D" id="3.30.70.270">
    <property type="match status" value="1"/>
</dbReference>
<dbReference type="Pfam" id="PF17921">
    <property type="entry name" value="Integrase_H2C2"/>
    <property type="match status" value="1"/>
</dbReference>
<dbReference type="InterPro" id="IPR040676">
    <property type="entry name" value="DUF5641"/>
</dbReference>
<dbReference type="SUPFAM" id="SSF56672">
    <property type="entry name" value="DNA/RNA polymerases"/>
    <property type="match status" value="1"/>
</dbReference>
<comment type="caution">
    <text evidence="5">The sequence shown here is derived from an EMBL/GenBank/DDBJ whole genome shotgun (WGS) entry which is preliminary data.</text>
</comment>
<dbReference type="CDD" id="cd01644">
    <property type="entry name" value="RT_pepA17"/>
    <property type="match status" value="1"/>
</dbReference>
<evidence type="ECO:0000256" key="1">
    <source>
        <dbReference type="ARBA" id="ARBA00010879"/>
    </source>
</evidence>
<evidence type="ECO:0000313" key="5">
    <source>
        <dbReference type="EMBL" id="KAL0195042.1"/>
    </source>
</evidence>
<proteinExistence type="inferred from homology"/>
<accession>A0ABD0RAX8</accession>
<feature type="compositionally biased region" description="Pro residues" evidence="3">
    <location>
        <begin position="156"/>
        <end position="165"/>
    </location>
</feature>
<organism evidence="5 6">
    <name type="scientific">Cirrhinus mrigala</name>
    <name type="common">Mrigala</name>
    <dbReference type="NCBI Taxonomy" id="683832"/>
    <lineage>
        <taxon>Eukaryota</taxon>
        <taxon>Metazoa</taxon>
        <taxon>Chordata</taxon>
        <taxon>Craniata</taxon>
        <taxon>Vertebrata</taxon>
        <taxon>Euteleostomi</taxon>
        <taxon>Actinopterygii</taxon>
        <taxon>Neopterygii</taxon>
        <taxon>Teleostei</taxon>
        <taxon>Ostariophysi</taxon>
        <taxon>Cypriniformes</taxon>
        <taxon>Cyprinidae</taxon>
        <taxon>Labeoninae</taxon>
        <taxon>Labeonini</taxon>
        <taxon>Cirrhinus</taxon>
    </lineage>
</organism>
<dbReference type="Pfam" id="PF00078">
    <property type="entry name" value="RVT_1"/>
    <property type="match status" value="1"/>
</dbReference>
<evidence type="ECO:0000256" key="2">
    <source>
        <dbReference type="ARBA" id="ARBA00012180"/>
    </source>
</evidence>
<dbReference type="Pfam" id="PF18701">
    <property type="entry name" value="DUF5641"/>
    <property type="match status" value="1"/>
</dbReference>